<name>A0A087CDW3_9BIFI</name>
<dbReference type="AlphaFoldDB" id="A0A087CDW3"/>
<dbReference type="EMBL" id="JGZI01000010">
    <property type="protein sequence ID" value="KFI81463.1"/>
    <property type="molecule type" value="Genomic_DNA"/>
</dbReference>
<sequence length="124" mass="14019">MRAEQHDSAARRGDAGMPQADGPKVPLRRDEDSEAREKAEITARQSRLPRRIPVGARVVVRTAEGVDPDDGRMKYRDFIGHVHHWDGNELDLLRDPAANGSRAAQRLWIEAGRIVRIKAIPERR</sequence>
<evidence type="ECO:0000256" key="1">
    <source>
        <dbReference type="SAM" id="MobiDB-lite"/>
    </source>
</evidence>
<keyword evidence="3" id="KW-1185">Reference proteome</keyword>
<dbReference type="eggNOG" id="ENOG5032AHC">
    <property type="taxonomic scope" value="Bacteria"/>
</dbReference>
<feature type="compositionally biased region" description="Basic and acidic residues" evidence="1">
    <location>
        <begin position="1"/>
        <end position="14"/>
    </location>
</feature>
<comment type="caution">
    <text evidence="2">The sequence shown here is derived from an EMBL/GenBank/DDBJ whole genome shotgun (WGS) entry which is preliminary data.</text>
</comment>
<protein>
    <submittedName>
        <fullName evidence="2">Uncharacterized protein</fullName>
    </submittedName>
</protein>
<dbReference type="Pfam" id="PF20486">
    <property type="entry name" value="DUF6725"/>
    <property type="match status" value="1"/>
</dbReference>
<dbReference type="Proteomes" id="UP000029050">
    <property type="component" value="Unassembled WGS sequence"/>
</dbReference>
<feature type="compositionally biased region" description="Basic and acidic residues" evidence="1">
    <location>
        <begin position="27"/>
        <end position="41"/>
    </location>
</feature>
<proteinExistence type="predicted"/>
<dbReference type="STRING" id="218140.BPSY_1872"/>
<evidence type="ECO:0000313" key="2">
    <source>
        <dbReference type="EMBL" id="KFI81463.1"/>
    </source>
</evidence>
<gene>
    <name evidence="2" type="ORF">BPSY_1872</name>
</gene>
<evidence type="ECO:0000313" key="3">
    <source>
        <dbReference type="Proteomes" id="UP000029050"/>
    </source>
</evidence>
<dbReference type="InterPro" id="IPR046571">
    <property type="entry name" value="DUF6725"/>
</dbReference>
<reference evidence="2 3" key="1">
    <citation type="submission" date="2014-03" db="EMBL/GenBank/DDBJ databases">
        <title>Genomics of Bifidobacteria.</title>
        <authorList>
            <person name="Ventura M."/>
            <person name="Milani C."/>
            <person name="Lugli G.A."/>
        </authorList>
    </citation>
    <scope>NUCLEOTIDE SEQUENCE [LARGE SCALE GENOMIC DNA]</scope>
    <source>
        <strain evidence="2 3">LMG 21775</strain>
    </source>
</reference>
<accession>A0A087CDW3</accession>
<organism evidence="2 3">
    <name type="scientific">Bifidobacterium psychraerophilum</name>
    <dbReference type="NCBI Taxonomy" id="218140"/>
    <lineage>
        <taxon>Bacteria</taxon>
        <taxon>Bacillati</taxon>
        <taxon>Actinomycetota</taxon>
        <taxon>Actinomycetes</taxon>
        <taxon>Bifidobacteriales</taxon>
        <taxon>Bifidobacteriaceae</taxon>
        <taxon>Bifidobacterium</taxon>
    </lineage>
</organism>
<feature type="region of interest" description="Disordered" evidence="1">
    <location>
        <begin position="1"/>
        <end position="46"/>
    </location>
</feature>